<dbReference type="Gene3D" id="2.30.40.10">
    <property type="entry name" value="Urease, subunit C, domain 1"/>
    <property type="match status" value="1"/>
</dbReference>
<comment type="caution">
    <text evidence="2">The sequence shown here is derived from an EMBL/GenBank/DDBJ whole genome shotgun (WGS) entry which is preliminary data.</text>
</comment>
<dbReference type="InterPro" id="IPR023100">
    <property type="entry name" value="D-aminoacylase_insert_dom_sf"/>
</dbReference>
<evidence type="ECO:0000313" key="2">
    <source>
        <dbReference type="EMBL" id="RXN86191.1"/>
    </source>
</evidence>
<dbReference type="GO" id="GO:0016811">
    <property type="term" value="F:hydrolase activity, acting on carbon-nitrogen (but not peptide) bonds, in linear amides"/>
    <property type="evidence" value="ECO:0007669"/>
    <property type="project" value="InterPro"/>
</dbReference>
<dbReference type="OrthoDB" id="9766983at2"/>
<dbReference type="Gene3D" id="3.30.1490.130">
    <property type="entry name" value="D-aminoacylase. Domain 3"/>
    <property type="match status" value="1"/>
</dbReference>
<organism evidence="2 3">
    <name type="scientific">Achromobacter aloeverae</name>
    <dbReference type="NCBI Taxonomy" id="1750518"/>
    <lineage>
        <taxon>Bacteria</taxon>
        <taxon>Pseudomonadati</taxon>
        <taxon>Pseudomonadota</taxon>
        <taxon>Betaproteobacteria</taxon>
        <taxon>Burkholderiales</taxon>
        <taxon>Alcaligenaceae</taxon>
        <taxon>Achromobacter</taxon>
    </lineage>
</organism>
<reference evidence="2 3" key="1">
    <citation type="journal article" date="2017" name="Int. J. Syst. Evol. Microbiol.">
        <title>Achromobacter aloeverae sp. nov., isolated from the root of Aloe vera (L.) Burm.f.</title>
        <authorList>
            <person name="Kuncharoen N."/>
            <person name="Muramatsu Y."/>
            <person name="Shibata C."/>
            <person name="Kamakura Y."/>
            <person name="Nakagawa Y."/>
            <person name="Tanasupawat S."/>
        </authorList>
    </citation>
    <scope>NUCLEOTIDE SEQUENCE [LARGE SCALE GENOMIC DNA]</scope>
    <source>
        <strain evidence="2 3">AVA-1</strain>
    </source>
</reference>
<gene>
    <name evidence="2" type="ORF">C7R54_20905</name>
</gene>
<dbReference type="PANTHER" id="PTHR11647:SF1">
    <property type="entry name" value="COLLAPSIN RESPONSE MEDIATOR PROTEIN"/>
    <property type="match status" value="1"/>
</dbReference>
<dbReference type="EMBL" id="PYAL01000006">
    <property type="protein sequence ID" value="RXN86191.1"/>
    <property type="molecule type" value="Genomic_DNA"/>
</dbReference>
<dbReference type="Proteomes" id="UP000290849">
    <property type="component" value="Unassembled WGS sequence"/>
</dbReference>
<accession>A0A4V1MRT7</accession>
<evidence type="ECO:0000313" key="3">
    <source>
        <dbReference type="Proteomes" id="UP000290849"/>
    </source>
</evidence>
<dbReference type="InterPro" id="IPR050378">
    <property type="entry name" value="Metallo-dep_Hydrolases_sf"/>
</dbReference>
<sequence length="507" mass="53785">MPSTAHPHSAARSRSANRSHYDIVIRGGMLVDGSGGPRQVADLAIEGQRIAAIGDLAGASADRVIDATGKVVAPGFIDSHTHDDRYLIVDPAMPAKLSQGVTTVVTGNCGLSQAPWLPGKRKEVPAPINLLSTDAADFPFATFRAYLENLERHPAAVNAACLVGHTSLRAAAMDDLDRPANDAEIAHMQALLREAMQAGAIGLSTGTAYPTAMPATTDELMGVAQVLREYGGIYASHIRDEADQIFAALDEAFAVGAAGQAPVLVSHHKLIGPANHGRSVQTLAHIAEAAARQPVRLDAYPYVAGSTILRKDRLAVSSRVIVTKSAPLPQYAGWDLDKIAADLGVTPEEAVDALQPAGAIYFIMDERDVERILAYPGTMIGSDGMPHDPAPHPRLWGTFPRVLGHYCREMRLFTLEEAVHKMTGMTAGYFGLPERGLLKPGHYADIVVFDPETIADTATWSSPTRQARGIDCVLVNGSMAWRDGAGTGSRTGAVLRPSRHCGSGGRG</sequence>
<dbReference type="Gene3D" id="3.20.20.140">
    <property type="entry name" value="Metal-dependent hydrolases"/>
    <property type="match status" value="1"/>
</dbReference>
<dbReference type="InterPro" id="IPR013108">
    <property type="entry name" value="Amidohydro_3"/>
</dbReference>
<dbReference type="SUPFAM" id="SSF51338">
    <property type="entry name" value="Composite domain of metallo-dependent hydrolases"/>
    <property type="match status" value="1"/>
</dbReference>
<name>A0A4V1MRT7_9BURK</name>
<dbReference type="AlphaFoldDB" id="A0A4V1MRT7"/>
<dbReference type="InterPro" id="IPR032466">
    <property type="entry name" value="Metal_Hydrolase"/>
</dbReference>
<keyword evidence="3" id="KW-1185">Reference proteome</keyword>
<dbReference type="SUPFAM" id="SSF51556">
    <property type="entry name" value="Metallo-dependent hydrolases"/>
    <property type="match status" value="1"/>
</dbReference>
<protein>
    <submittedName>
        <fullName evidence="2">D-aminoacylase</fullName>
    </submittedName>
</protein>
<evidence type="ECO:0000259" key="1">
    <source>
        <dbReference type="Pfam" id="PF07969"/>
    </source>
</evidence>
<dbReference type="CDD" id="cd01297">
    <property type="entry name" value="D-aminoacylase"/>
    <property type="match status" value="1"/>
</dbReference>
<proteinExistence type="predicted"/>
<dbReference type="RefSeq" id="WP_129152358.1">
    <property type="nucleotide sequence ID" value="NZ_JBHSDO010000017.1"/>
</dbReference>
<dbReference type="InterPro" id="IPR011059">
    <property type="entry name" value="Metal-dep_hydrolase_composite"/>
</dbReference>
<feature type="domain" description="Amidohydrolase 3" evidence="1">
    <location>
        <begin position="63"/>
        <end position="477"/>
    </location>
</feature>
<dbReference type="Pfam" id="PF07969">
    <property type="entry name" value="Amidohydro_3"/>
    <property type="match status" value="1"/>
</dbReference>
<dbReference type="PANTHER" id="PTHR11647">
    <property type="entry name" value="HYDRANTOINASE/DIHYDROPYRIMIDINASE FAMILY MEMBER"/>
    <property type="match status" value="1"/>
</dbReference>